<feature type="chain" id="PRO_5039010079" evidence="2">
    <location>
        <begin position="18"/>
        <end position="121"/>
    </location>
</feature>
<gene>
    <name evidence="3" type="ORF">SMD11_4662</name>
</gene>
<feature type="region of interest" description="Disordered" evidence="1">
    <location>
        <begin position="29"/>
        <end position="48"/>
    </location>
</feature>
<dbReference type="EMBL" id="CP021744">
    <property type="protein sequence ID" value="ARZ70259.1"/>
    <property type="molecule type" value="Genomic_DNA"/>
</dbReference>
<reference evidence="3 4" key="1">
    <citation type="submission" date="2017-06" db="EMBL/GenBank/DDBJ databases">
        <title>Streptomyces albireticuli Genome sequencing and assembly.</title>
        <authorList>
            <person name="Wang Y."/>
            <person name="Du B."/>
            <person name="Ding Y."/>
            <person name="Liu H."/>
            <person name="Hou Q."/>
            <person name="Liu K."/>
            <person name="Yao L."/>
            <person name="Wang C."/>
        </authorList>
    </citation>
    <scope>NUCLEOTIDE SEQUENCE [LARGE SCALE GENOMIC DNA]</scope>
    <source>
        <strain evidence="3 4">MDJK11</strain>
    </source>
</reference>
<dbReference type="Proteomes" id="UP000195755">
    <property type="component" value="Chromosome"/>
</dbReference>
<keyword evidence="2" id="KW-0732">Signal</keyword>
<organism evidence="3 4">
    <name type="scientific">Streptomyces albireticuli</name>
    <dbReference type="NCBI Taxonomy" id="1940"/>
    <lineage>
        <taxon>Bacteria</taxon>
        <taxon>Bacillati</taxon>
        <taxon>Actinomycetota</taxon>
        <taxon>Actinomycetes</taxon>
        <taxon>Kitasatosporales</taxon>
        <taxon>Streptomycetaceae</taxon>
        <taxon>Streptomyces</taxon>
    </lineage>
</organism>
<feature type="compositionally biased region" description="Basic and acidic residues" evidence="1">
    <location>
        <begin position="39"/>
        <end position="48"/>
    </location>
</feature>
<dbReference type="OrthoDB" id="4335580at2"/>
<feature type="signal peptide" evidence="2">
    <location>
        <begin position="1"/>
        <end position="17"/>
    </location>
</feature>
<sequence>MIRGPLFAAGLTGAVLASVLLGGEAAAAGAGLHGGAHPDAPEGRAPHCSDERRIGFLLVDNSGADSWLEVDRTANAVVAGKGTAGSDHDGGGGAIDVHNRDVTGTGNSPAQSRESDDGGQE</sequence>
<accession>A0A1Z2L7I7</accession>
<proteinExistence type="predicted"/>
<dbReference type="AlphaFoldDB" id="A0A1Z2L7I7"/>
<protein>
    <submittedName>
        <fullName evidence="3">Uncharacterized protein</fullName>
    </submittedName>
</protein>
<evidence type="ECO:0000313" key="3">
    <source>
        <dbReference type="EMBL" id="ARZ70259.1"/>
    </source>
</evidence>
<feature type="region of interest" description="Disordered" evidence="1">
    <location>
        <begin position="81"/>
        <end position="121"/>
    </location>
</feature>
<evidence type="ECO:0000256" key="1">
    <source>
        <dbReference type="SAM" id="MobiDB-lite"/>
    </source>
</evidence>
<feature type="compositionally biased region" description="Polar residues" evidence="1">
    <location>
        <begin position="102"/>
        <end position="112"/>
    </location>
</feature>
<dbReference type="KEGG" id="salj:SMD11_4662"/>
<evidence type="ECO:0000313" key="4">
    <source>
        <dbReference type="Proteomes" id="UP000195755"/>
    </source>
</evidence>
<name>A0A1Z2L7I7_9ACTN</name>
<dbReference type="RefSeq" id="WP_087928231.1">
    <property type="nucleotide sequence ID" value="NZ_CP021744.1"/>
</dbReference>
<evidence type="ECO:0000256" key="2">
    <source>
        <dbReference type="SAM" id="SignalP"/>
    </source>
</evidence>